<comment type="caution">
    <text evidence="1">The sequence shown here is derived from an EMBL/GenBank/DDBJ whole genome shotgun (WGS) entry which is preliminary data.</text>
</comment>
<dbReference type="VEuPathDB" id="FungiDB:RhiirA1_542391"/>
<sequence>MTRKFSSIEDLDLLLLKILLFRHILKYTENQNLHLGSFGSEFFHYNMFQMNNSIFGVKEQTKNKIEFLFKPLLRLNDQNAEFNCLVIESAKPADPSIKDIMTKLTIPVKLSTVNVSIFQLNDDKYKPNLLRQTFSGECVNKLTLALKPLSDSINRFAQNYYSNFYEKLSQLNWGPFAPRSFGIFPMISINYITGLLRLNEEGSLKFLQMNHSVFSKI</sequence>
<reference evidence="1 2" key="1">
    <citation type="submission" date="2015-10" db="EMBL/GenBank/DDBJ databases">
        <title>Genome analyses suggest a sexual origin of heterokaryosis in a supposedly ancient asexual fungus.</title>
        <authorList>
            <person name="Ropars J."/>
            <person name="Sedzielewska K."/>
            <person name="Noel J."/>
            <person name="Charron P."/>
            <person name="Farinelli L."/>
            <person name="Marton T."/>
            <person name="Kruger M."/>
            <person name="Pelin A."/>
            <person name="Brachmann A."/>
            <person name="Corradi N."/>
        </authorList>
    </citation>
    <scope>NUCLEOTIDE SEQUENCE [LARGE SCALE GENOMIC DNA]</scope>
    <source>
        <strain evidence="1 2">A4</strain>
    </source>
</reference>
<protein>
    <submittedName>
        <fullName evidence="1">Uncharacterized protein</fullName>
    </submittedName>
</protein>
<dbReference type="AlphaFoldDB" id="A0A2I1H863"/>
<dbReference type="Proteomes" id="UP000234323">
    <property type="component" value="Unassembled WGS sequence"/>
</dbReference>
<proteinExistence type="predicted"/>
<name>A0A2I1H863_9GLOM</name>
<keyword evidence="2" id="KW-1185">Reference proteome</keyword>
<dbReference type="EMBL" id="LLXI01001766">
    <property type="protein sequence ID" value="PKY55069.1"/>
    <property type="molecule type" value="Genomic_DNA"/>
</dbReference>
<gene>
    <name evidence="1" type="ORF">RhiirA4_548551</name>
</gene>
<dbReference type="VEuPathDB" id="FungiDB:RhiirFUN_016354"/>
<evidence type="ECO:0000313" key="2">
    <source>
        <dbReference type="Proteomes" id="UP000234323"/>
    </source>
</evidence>
<accession>A0A2I1H863</accession>
<organism evidence="1 2">
    <name type="scientific">Rhizophagus irregularis</name>
    <dbReference type="NCBI Taxonomy" id="588596"/>
    <lineage>
        <taxon>Eukaryota</taxon>
        <taxon>Fungi</taxon>
        <taxon>Fungi incertae sedis</taxon>
        <taxon>Mucoromycota</taxon>
        <taxon>Glomeromycotina</taxon>
        <taxon>Glomeromycetes</taxon>
        <taxon>Glomerales</taxon>
        <taxon>Glomeraceae</taxon>
        <taxon>Rhizophagus</taxon>
    </lineage>
</organism>
<evidence type="ECO:0000313" key="1">
    <source>
        <dbReference type="EMBL" id="PKY55069.1"/>
    </source>
</evidence>